<name>A0A7Y7U530_9BACT</name>
<dbReference type="EMBL" id="JABKAU010000005">
    <property type="protein sequence ID" value="NVO30284.1"/>
    <property type="molecule type" value="Genomic_DNA"/>
</dbReference>
<organism evidence="3 4">
    <name type="scientific">Hymenobacter lapidiphilus</name>
    <dbReference type="NCBI Taxonomy" id="2608003"/>
    <lineage>
        <taxon>Bacteria</taxon>
        <taxon>Pseudomonadati</taxon>
        <taxon>Bacteroidota</taxon>
        <taxon>Cytophagia</taxon>
        <taxon>Cytophagales</taxon>
        <taxon>Hymenobacteraceae</taxon>
        <taxon>Hymenobacter</taxon>
    </lineage>
</organism>
<keyword evidence="2" id="KW-1133">Transmembrane helix</keyword>
<evidence type="ECO:0000256" key="1">
    <source>
        <dbReference type="SAM" id="MobiDB-lite"/>
    </source>
</evidence>
<comment type="caution">
    <text evidence="3">The sequence shown here is derived from an EMBL/GenBank/DDBJ whole genome shotgun (WGS) entry which is preliminary data.</text>
</comment>
<protein>
    <submittedName>
        <fullName evidence="3">Uncharacterized protein</fullName>
    </submittedName>
</protein>
<evidence type="ECO:0000256" key="2">
    <source>
        <dbReference type="SAM" id="Phobius"/>
    </source>
</evidence>
<gene>
    <name evidence="3" type="ORF">HW554_03615</name>
</gene>
<feature type="transmembrane region" description="Helical" evidence="2">
    <location>
        <begin position="20"/>
        <end position="46"/>
    </location>
</feature>
<sequence>MSRNTPAANWTDFFRDARNVLSAFTVISLLAGITLITAPLVCRVLGWAQLSQEEASTLTLLYCISALSDALLGIYLNKAPDAVNLQTGAFATNEQTGTPGPTLKDDQEA</sequence>
<reference evidence="3 4" key="1">
    <citation type="submission" date="2020-05" db="EMBL/GenBank/DDBJ databases">
        <title>Hymenobacter terrestris sp. nov. and Hymenobacter lapidiphilus sp. nov., isolated from regoliths in Antarctica.</title>
        <authorList>
            <person name="Sedlacek I."/>
            <person name="Pantucek R."/>
            <person name="Zeman M."/>
            <person name="Holochova P."/>
            <person name="Kralova S."/>
            <person name="Stankova E."/>
            <person name="Sedo O."/>
            <person name="Micenkova L."/>
            <person name="Svec P."/>
            <person name="Gupta V."/>
            <person name="Sood U."/>
            <person name="Korpole U.S."/>
            <person name="Lal R."/>
        </authorList>
    </citation>
    <scope>NUCLEOTIDE SEQUENCE [LARGE SCALE GENOMIC DNA]</scope>
    <source>
        <strain evidence="3 4">P5342</strain>
    </source>
</reference>
<feature type="region of interest" description="Disordered" evidence="1">
    <location>
        <begin position="89"/>
        <end position="109"/>
    </location>
</feature>
<keyword evidence="2" id="KW-0472">Membrane</keyword>
<dbReference type="RefSeq" id="WP_176906989.1">
    <property type="nucleotide sequence ID" value="NZ_JABKAU010000005.1"/>
</dbReference>
<accession>A0A7Y7U530</accession>
<keyword evidence="2" id="KW-0812">Transmembrane</keyword>
<feature type="compositionally biased region" description="Polar residues" evidence="1">
    <location>
        <begin position="89"/>
        <end position="99"/>
    </location>
</feature>
<dbReference type="Proteomes" id="UP000565521">
    <property type="component" value="Unassembled WGS sequence"/>
</dbReference>
<feature type="transmembrane region" description="Helical" evidence="2">
    <location>
        <begin position="58"/>
        <end position="76"/>
    </location>
</feature>
<evidence type="ECO:0000313" key="3">
    <source>
        <dbReference type="EMBL" id="NVO30284.1"/>
    </source>
</evidence>
<proteinExistence type="predicted"/>
<keyword evidence="4" id="KW-1185">Reference proteome</keyword>
<dbReference type="AlphaFoldDB" id="A0A7Y7U530"/>
<evidence type="ECO:0000313" key="4">
    <source>
        <dbReference type="Proteomes" id="UP000565521"/>
    </source>
</evidence>